<dbReference type="PANTHER" id="PTHR34714:SF2">
    <property type="entry name" value="EGF-LIKE DOMAIN-CONTAINING PROTEIN"/>
    <property type="match status" value="1"/>
</dbReference>
<evidence type="ECO:0000256" key="1">
    <source>
        <dbReference type="SAM" id="Coils"/>
    </source>
</evidence>
<dbReference type="OrthoDB" id="2405597at2759"/>
<gene>
    <name evidence="2" type="ORF">C2G38_2208626</name>
</gene>
<dbReference type="AlphaFoldDB" id="A0A397UGY1"/>
<sequence>MTESNNTSQQNNLKKTYNDLLEIFKVPSLKPELQLTDAEVINYDLIVDLNKLFSNPDIKPNAQIFRIYGNIIKLSSDLTIPPLNGSGVILIAARRIEIKPGCQIIVNCKKTFRIVIYAKEMTSELEIIAKNQLKNDDSSKFVINQLKDDKFIGKLLTIRDGKKSEEVKELYYHGLTILTQFNTVDSRKKDKSKFVPPLDMNIYKNQIDMLIESIKYYEDKYKQVIDDELKKEKLDVSLADRSDMVEMYERLNDTKKKRYESAQTLTKKIESELQEKQHIAKSALDKLEDGIKGWLDEQRHEAQKKLIIADIELSISVGKIVIQPGGVFSFVETICKVTNLVQEALAGVDVEKILELYEITTDDGVKEKLGQITDLNNQVDKIQQINNELESNIKNADGLNNNTREENRKINSLDIEDLAKNLETVDRKGILLITEWELTRRRMIKILEFPVKQNIEGAEKYLNSLENFFIFIDAYIKAKIEETESSEEFLQTNLQEEMSKNKKERLEQMIKNYKSNLDSKNYDEIKLQLIENLIDTKFWLMIYLEIYRGAYEYWSLSKSAIKLSVTKEFRDHQKDMKKISHELIDALKQFGCYPDSNWCSIEFKEKKYIEEFKHNRSVIIEIPLNCESLSDYAHLKLHAFRLYLEGVGSENDIISLHISNTGTLANRDKKNQEHYFRSEPIPTKEFKYKVHSPIEFDKSEKYILHDNKYYKNDKNIYFVPTPFCQWKISLNTNIDLSGLKSIIIHLVTYCHLKD</sequence>
<comment type="caution">
    <text evidence="2">The sequence shown here is derived from an EMBL/GenBank/DDBJ whole genome shotgun (WGS) entry which is preliminary data.</text>
</comment>
<dbReference type="EMBL" id="QKWP01001361">
    <property type="protein sequence ID" value="RIB09552.1"/>
    <property type="molecule type" value="Genomic_DNA"/>
</dbReference>
<dbReference type="PANTHER" id="PTHR34714">
    <property type="entry name" value="EGF-LIKE DOMAIN-CONTAINING PROTEIN"/>
    <property type="match status" value="1"/>
</dbReference>
<accession>A0A397UGY1</accession>
<evidence type="ECO:0000313" key="2">
    <source>
        <dbReference type="EMBL" id="RIB09552.1"/>
    </source>
</evidence>
<proteinExistence type="predicted"/>
<dbReference type="Proteomes" id="UP000266673">
    <property type="component" value="Unassembled WGS sequence"/>
</dbReference>
<protein>
    <submittedName>
        <fullName evidence="2">Uncharacterized protein</fullName>
    </submittedName>
</protein>
<feature type="coiled-coil region" evidence="1">
    <location>
        <begin position="372"/>
        <end position="416"/>
    </location>
</feature>
<keyword evidence="1" id="KW-0175">Coiled coil</keyword>
<reference evidence="2 3" key="1">
    <citation type="submission" date="2018-06" db="EMBL/GenBank/DDBJ databases">
        <title>Comparative genomics reveals the genomic features of Rhizophagus irregularis, R. cerebriforme, R. diaphanum and Gigaspora rosea, and their symbiotic lifestyle signature.</title>
        <authorList>
            <person name="Morin E."/>
            <person name="San Clemente H."/>
            <person name="Chen E.C.H."/>
            <person name="De La Providencia I."/>
            <person name="Hainaut M."/>
            <person name="Kuo A."/>
            <person name="Kohler A."/>
            <person name="Murat C."/>
            <person name="Tang N."/>
            <person name="Roy S."/>
            <person name="Loubradou J."/>
            <person name="Henrissat B."/>
            <person name="Grigoriev I.V."/>
            <person name="Corradi N."/>
            <person name="Roux C."/>
            <person name="Martin F.M."/>
        </authorList>
    </citation>
    <scope>NUCLEOTIDE SEQUENCE [LARGE SCALE GENOMIC DNA]</scope>
    <source>
        <strain evidence="2 3">DAOM 194757</strain>
    </source>
</reference>
<keyword evidence="3" id="KW-1185">Reference proteome</keyword>
<evidence type="ECO:0000313" key="3">
    <source>
        <dbReference type="Proteomes" id="UP000266673"/>
    </source>
</evidence>
<name>A0A397UGY1_9GLOM</name>
<organism evidence="2 3">
    <name type="scientific">Gigaspora rosea</name>
    <dbReference type="NCBI Taxonomy" id="44941"/>
    <lineage>
        <taxon>Eukaryota</taxon>
        <taxon>Fungi</taxon>
        <taxon>Fungi incertae sedis</taxon>
        <taxon>Mucoromycota</taxon>
        <taxon>Glomeromycotina</taxon>
        <taxon>Glomeromycetes</taxon>
        <taxon>Diversisporales</taxon>
        <taxon>Gigasporaceae</taxon>
        <taxon>Gigaspora</taxon>
    </lineage>
</organism>
<feature type="coiled-coil region" evidence="1">
    <location>
        <begin position="496"/>
        <end position="523"/>
    </location>
</feature>